<organism evidence="2 3">
    <name type="scientific">Pseudoxanthomonas composti</name>
    <dbReference type="NCBI Taxonomy" id="2137479"/>
    <lineage>
        <taxon>Bacteria</taxon>
        <taxon>Pseudomonadati</taxon>
        <taxon>Pseudomonadota</taxon>
        <taxon>Gammaproteobacteria</taxon>
        <taxon>Lysobacterales</taxon>
        <taxon>Lysobacteraceae</taxon>
        <taxon>Pseudoxanthomonas</taxon>
    </lineage>
</organism>
<evidence type="ECO:0000313" key="3">
    <source>
        <dbReference type="Proteomes" id="UP000289784"/>
    </source>
</evidence>
<evidence type="ECO:0000313" key="2">
    <source>
        <dbReference type="EMBL" id="RXR05345.1"/>
    </source>
</evidence>
<feature type="signal peptide" evidence="1">
    <location>
        <begin position="1"/>
        <end position="17"/>
    </location>
</feature>
<name>A0A4V1N121_9GAMM</name>
<keyword evidence="3" id="KW-1185">Reference proteome</keyword>
<evidence type="ECO:0000256" key="1">
    <source>
        <dbReference type="SAM" id="SignalP"/>
    </source>
</evidence>
<dbReference type="RefSeq" id="WP_129471349.1">
    <property type="nucleotide sequence ID" value="NZ_SAWZ01000005.1"/>
</dbReference>
<gene>
    <name evidence="2" type="ORF">EPA99_11440</name>
</gene>
<keyword evidence="1" id="KW-0732">Signal</keyword>
<dbReference type="EMBL" id="SAWZ01000005">
    <property type="protein sequence ID" value="RXR05345.1"/>
    <property type="molecule type" value="Genomic_DNA"/>
</dbReference>
<reference evidence="2 3" key="1">
    <citation type="submission" date="2019-01" db="EMBL/GenBank/DDBJ databases">
        <title>Pseudoxanthomonas composti sp. nov., isolated from compost.</title>
        <authorList>
            <person name="Yang G."/>
        </authorList>
    </citation>
    <scope>NUCLEOTIDE SEQUENCE [LARGE SCALE GENOMIC DNA]</scope>
    <source>
        <strain evidence="2 3">GSS15</strain>
    </source>
</reference>
<sequence length="160" mass="16995">MALLICGALLLSLAACSGQGADQAAEAAKAARKVEPDVVNRRLDELQACSVASGRKQGVTGANYAQKIAQAGVQAELLADARLIAAERLAVYNQLSPPKTDVQRVNNALAAIDDMSYFVKYGPAVNLRARIYHAYYESKLSGNDCPVPPDLLVLINKAQP</sequence>
<protein>
    <recommendedName>
        <fullName evidence="4">Lipoprotein</fullName>
    </recommendedName>
</protein>
<dbReference type="AlphaFoldDB" id="A0A4V1N121"/>
<feature type="chain" id="PRO_5020961402" description="Lipoprotein" evidence="1">
    <location>
        <begin position="18"/>
        <end position="160"/>
    </location>
</feature>
<dbReference type="Proteomes" id="UP000289784">
    <property type="component" value="Unassembled WGS sequence"/>
</dbReference>
<evidence type="ECO:0008006" key="4">
    <source>
        <dbReference type="Google" id="ProtNLM"/>
    </source>
</evidence>
<accession>A0A4V1N121</accession>
<comment type="caution">
    <text evidence="2">The sequence shown here is derived from an EMBL/GenBank/DDBJ whole genome shotgun (WGS) entry which is preliminary data.</text>
</comment>
<proteinExistence type="predicted"/>